<comment type="caution">
    <text evidence="2">The sequence shown here is derived from an EMBL/GenBank/DDBJ whole genome shotgun (WGS) entry which is preliminary data.</text>
</comment>
<dbReference type="EMBL" id="VTPC01003925">
    <property type="protein sequence ID" value="KAF2897801.1"/>
    <property type="molecule type" value="Genomic_DNA"/>
</dbReference>
<protein>
    <submittedName>
        <fullName evidence="2">Uncharacterized protein</fullName>
    </submittedName>
</protein>
<keyword evidence="3" id="KW-1185">Reference proteome</keyword>
<dbReference type="PANTHER" id="PTHR35270:SF2">
    <property type="entry name" value="FUSELESS, ISOFORM A"/>
    <property type="match status" value="1"/>
</dbReference>
<evidence type="ECO:0000256" key="1">
    <source>
        <dbReference type="SAM" id="Phobius"/>
    </source>
</evidence>
<dbReference type="GO" id="GO:0042734">
    <property type="term" value="C:presynaptic membrane"/>
    <property type="evidence" value="ECO:0007669"/>
    <property type="project" value="TreeGrafter"/>
</dbReference>
<organism evidence="2 3">
    <name type="scientific">Ignelater luminosus</name>
    <name type="common">Cucubano</name>
    <name type="synonym">Pyrophorus luminosus</name>
    <dbReference type="NCBI Taxonomy" id="2038154"/>
    <lineage>
        <taxon>Eukaryota</taxon>
        <taxon>Metazoa</taxon>
        <taxon>Ecdysozoa</taxon>
        <taxon>Arthropoda</taxon>
        <taxon>Hexapoda</taxon>
        <taxon>Insecta</taxon>
        <taxon>Pterygota</taxon>
        <taxon>Neoptera</taxon>
        <taxon>Endopterygota</taxon>
        <taxon>Coleoptera</taxon>
        <taxon>Polyphaga</taxon>
        <taxon>Elateriformia</taxon>
        <taxon>Elateroidea</taxon>
        <taxon>Elateridae</taxon>
        <taxon>Agrypninae</taxon>
        <taxon>Pyrophorini</taxon>
        <taxon>Ignelater</taxon>
    </lineage>
</organism>
<keyword evidence="1" id="KW-1133">Transmembrane helix</keyword>
<sequence length="180" mass="20300">MRGSIAGLPEFSLKGENPTHYALLVLLDTLFSILIVTPGVVGYWRSIWELMEIYVYPENATISAIISTVIGIVGHLFFMLCQHMFERSFHPDNNRILYYVVSRLYTVCFAFVCVNGWRGPWTLLDLYTDNDLTTIISTTVVGIVALVVMRGLRNVSAAPFSIATDQVKGYFEVVTMFRVS</sequence>
<feature type="transmembrane region" description="Helical" evidence="1">
    <location>
        <begin position="132"/>
        <end position="152"/>
    </location>
</feature>
<feature type="non-terminal residue" evidence="2">
    <location>
        <position position="180"/>
    </location>
</feature>
<feature type="transmembrane region" description="Helical" evidence="1">
    <location>
        <begin position="64"/>
        <end position="85"/>
    </location>
</feature>
<proteinExistence type="predicted"/>
<evidence type="ECO:0000313" key="2">
    <source>
        <dbReference type="EMBL" id="KAF2897801.1"/>
    </source>
</evidence>
<gene>
    <name evidence="2" type="ORF">ILUMI_08388</name>
</gene>
<dbReference type="AlphaFoldDB" id="A0A8K0D6D6"/>
<accession>A0A8K0D6D6</accession>
<reference evidence="2" key="1">
    <citation type="submission" date="2019-08" db="EMBL/GenBank/DDBJ databases">
        <title>The genome of the North American firefly Photinus pyralis.</title>
        <authorList>
            <consortium name="Photinus pyralis genome working group"/>
            <person name="Fallon T.R."/>
            <person name="Sander Lower S.E."/>
            <person name="Weng J.-K."/>
        </authorList>
    </citation>
    <scope>NUCLEOTIDE SEQUENCE</scope>
    <source>
        <strain evidence="2">TRF0915ILg1</strain>
        <tissue evidence="2">Whole body</tissue>
    </source>
</reference>
<dbReference type="Pfam" id="PF15993">
    <property type="entry name" value="Fuseless"/>
    <property type="match status" value="1"/>
</dbReference>
<evidence type="ECO:0000313" key="3">
    <source>
        <dbReference type="Proteomes" id="UP000801492"/>
    </source>
</evidence>
<keyword evidence="1" id="KW-0812">Transmembrane</keyword>
<dbReference type="GO" id="GO:0007270">
    <property type="term" value="P:neuron-neuron synaptic transmission"/>
    <property type="evidence" value="ECO:0007669"/>
    <property type="project" value="TreeGrafter"/>
</dbReference>
<dbReference type="PANTHER" id="PTHR35270">
    <property type="entry name" value="FUSELESS, ISOFORM A"/>
    <property type="match status" value="1"/>
</dbReference>
<dbReference type="GO" id="GO:0070073">
    <property type="term" value="P:clustering of voltage-gated calcium channels"/>
    <property type="evidence" value="ECO:0007669"/>
    <property type="project" value="TreeGrafter"/>
</dbReference>
<dbReference type="InterPro" id="IPR032751">
    <property type="entry name" value="Fuseless"/>
</dbReference>
<name>A0A8K0D6D6_IGNLU</name>
<dbReference type="Proteomes" id="UP000801492">
    <property type="component" value="Unassembled WGS sequence"/>
</dbReference>
<keyword evidence="1" id="KW-0472">Membrane</keyword>
<feature type="transmembrane region" description="Helical" evidence="1">
    <location>
        <begin position="21"/>
        <end position="44"/>
    </location>
</feature>
<dbReference type="OrthoDB" id="45313at2759"/>
<feature type="transmembrane region" description="Helical" evidence="1">
    <location>
        <begin position="97"/>
        <end position="117"/>
    </location>
</feature>
<dbReference type="GO" id="GO:0007274">
    <property type="term" value="P:neuromuscular synaptic transmission"/>
    <property type="evidence" value="ECO:0007669"/>
    <property type="project" value="TreeGrafter"/>
</dbReference>